<keyword evidence="2" id="KW-0229">DNA integration</keyword>
<comment type="similarity">
    <text evidence="1">Belongs to the 'phage' integrase family.</text>
</comment>
<name>A0A399ST88_9BACT</name>
<dbReference type="PANTHER" id="PTHR30349:SF64">
    <property type="entry name" value="PROPHAGE INTEGRASE INTD-RELATED"/>
    <property type="match status" value="1"/>
</dbReference>
<keyword evidence="4" id="KW-0233">DNA recombination</keyword>
<evidence type="ECO:0000256" key="3">
    <source>
        <dbReference type="ARBA" id="ARBA00023125"/>
    </source>
</evidence>
<evidence type="ECO:0000259" key="7">
    <source>
        <dbReference type="PROSITE" id="PS51900"/>
    </source>
</evidence>
<keyword evidence="9" id="KW-1185">Reference proteome</keyword>
<dbReference type="PROSITE" id="PS51898">
    <property type="entry name" value="TYR_RECOMBINASE"/>
    <property type="match status" value="1"/>
</dbReference>
<dbReference type="InterPro" id="IPR044068">
    <property type="entry name" value="CB"/>
</dbReference>
<dbReference type="PANTHER" id="PTHR30349">
    <property type="entry name" value="PHAGE INTEGRASE-RELATED"/>
    <property type="match status" value="1"/>
</dbReference>
<dbReference type="AlphaFoldDB" id="A0A399ST88"/>
<dbReference type="InterPro" id="IPR011010">
    <property type="entry name" value="DNA_brk_join_enz"/>
</dbReference>
<organism evidence="8 9">
    <name type="scientific">Maribellus luteus</name>
    <dbReference type="NCBI Taxonomy" id="2305463"/>
    <lineage>
        <taxon>Bacteria</taxon>
        <taxon>Pseudomonadati</taxon>
        <taxon>Bacteroidota</taxon>
        <taxon>Bacteroidia</taxon>
        <taxon>Marinilabiliales</taxon>
        <taxon>Prolixibacteraceae</taxon>
        <taxon>Maribellus</taxon>
    </lineage>
</organism>
<protein>
    <submittedName>
        <fullName evidence="8">Integrase</fullName>
    </submittedName>
</protein>
<sequence>MPVAPERISRDYSYRSGTKLPKGYLELLKQKRYSESTIKTYSAYFKDFMYYFTERNLKELPVEEINTYLLELINKWEITTSEQNQRINAIKFFYEKVLGKGRHVYEIERPRKETLLPDVLSKEEVGNILSVTTNLKHKTILSAIYSCGLRRSEVVNLKIADVDSKRMMIKVKGAKGKKDRYVQLSPKLLKLFRQYYTEYKPTVWLFEGQTGGRYGVESLSKLLKAAAYRSGIKRRVHLHMLRHSFATHQLEQGVDIRYIQAWLGHESVKTTQRYTHVTEHNFKNFKNPLDELL</sequence>
<gene>
    <name evidence="8" type="ORF">D1614_22145</name>
</gene>
<dbReference type="GO" id="GO:0006310">
    <property type="term" value="P:DNA recombination"/>
    <property type="evidence" value="ECO:0007669"/>
    <property type="project" value="UniProtKB-KW"/>
</dbReference>
<accession>A0A399ST88</accession>
<dbReference type="InterPro" id="IPR013762">
    <property type="entry name" value="Integrase-like_cat_sf"/>
</dbReference>
<dbReference type="InterPro" id="IPR004107">
    <property type="entry name" value="Integrase_SAM-like_N"/>
</dbReference>
<feature type="domain" description="Core-binding (CB)" evidence="7">
    <location>
        <begin position="15"/>
        <end position="98"/>
    </location>
</feature>
<dbReference type="GO" id="GO:0003677">
    <property type="term" value="F:DNA binding"/>
    <property type="evidence" value="ECO:0007669"/>
    <property type="project" value="UniProtKB-UniRule"/>
</dbReference>
<evidence type="ECO:0000256" key="1">
    <source>
        <dbReference type="ARBA" id="ARBA00008857"/>
    </source>
</evidence>
<dbReference type="Gene3D" id="1.10.150.130">
    <property type="match status" value="1"/>
</dbReference>
<comment type="caution">
    <text evidence="8">The sequence shown here is derived from an EMBL/GenBank/DDBJ whole genome shotgun (WGS) entry which is preliminary data.</text>
</comment>
<reference evidence="8 9" key="1">
    <citation type="submission" date="2018-08" db="EMBL/GenBank/DDBJ databases">
        <title>Pallidiluteibacterium maritimus gen. nov., sp. nov., isolated from coastal sediment.</title>
        <authorList>
            <person name="Zhou L.Y."/>
        </authorList>
    </citation>
    <scope>NUCLEOTIDE SEQUENCE [LARGE SCALE GENOMIC DNA]</scope>
    <source>
        <strain evidence="8 9">XSD2</strain>
    </source>
</reference>
<dbReference type="SUPFAM" id="SSF56349">
    <property type="entry name" value="DNA breaking-rejoining enzymes"/>
    <property type="match status" value="1"/>
</dbReference>
<evidence type="ECO:0000256" key="4">
    <source>
        <dbReference type="ARBA" id="ARBA00023172"/>
    </source>
</evidence>
<dbReference type="EMBL" id="QWGR01000022">
    <property type="protein sequence ID" value="RIJ45641.1"/>
    <property type="molecule type" value="Genomic_DNA"/>
</dbReference>
<dbReference type="Proteomes" id="UP000265926">
    <property type="component" value="Unassembled WGS sequence"/>
</dbReference>
<dbReference type="Pfam" id="PF00589">
    <property type="entry name" value="Phage_integrase"/>
    <property type="match status" value="1"/>
</dbReference>
<evidence type="ECO:0000256" key="2">
    <source>
        <dbReference type="ARBA" id="ARBA00022908"/>
    </source>
</evidence>
<evidence type="ECO:0000313" key="8">
    <source>
        <dbReference type="EMBL" id="RIJ45641.1"/>
    </source>
</evidence>
<dbReference type="PROSITE" id="PS51900">
    <property type="entry name" value="CB"/>
    <property type="match status" value="1"/>
</dbReference>
<evidence type="ECO:0000259" key="6">
    <source>
        <dbReference type="PROSITE" id="PS51898"/>
    </source>
</evidence>
<dbReference type="InterPro" id="IPR002104">
    <property type="entry name" value="Integrase_catalytic"/>
</dbReference>
<dbReference type="Gene3D" id="1.10.443.10">
    <property type="entry name" value="Intergrase catalytic core"/>
    <property type="match status" value="1"/>
</dbReference>
<keyword evidence="3 5" id="KW-0238">DNA-binding</keyword>
<dbReference type="InterPro" id="IPR050090">
    <property type="entry name" value="Tyrosine_recombinase_XerCD"/>
</dbReference>
<dbReference type="OrthoDB" id="9801717at2"/>
<feature type="domain" description="Tyr recombinase" evidence="6">
    <location>
        <begin position="115"/>
        <end position="290"/>
    </location>
</feature>
<dbReference type="GO" id="GO:0015074">
    <property type="term" value="P:DNA integration"/>
    <property type="evidence" value="ECO:0007669"/>
    <property type="project" value="UniProtKB-KW"/>
</dbReference>
<evidence type="ECO:0000256" key="5">
    <source>
        <dbReference type="PROSITE-ProRule" id="PRU01248"/>
    </source>
</evidence>
<evidence type="ECO:0000313" key="9">
    <source>
        <dbReference type="Proteomes" id="UP000265926"/>
    </source>
</evidence>
<dbReference type="InterPro" id="IPR010998">
    <property type="entry name" value="Integrase_recombinase_N"/>
</dbReference>
<proteinExistence type="inferred from homology"/>
<dbReference type="Pfam" id="PF13495">
    <property type="entry name" value="Phage_int_SAM_4"/>
    <property type="match status" value="1"/>
</dbReference>